<dbReference type="RefSeq" id="WP_133711529.1">
    <property type="nucleotide sequence ID" value="NZ_SOAG01000002.1"/>
</dbReference>
<proteinExistence type="predicted"/>
<evidence type="ECO:0000313" key="2">
    <source>
        <dbReference type="Proteomes" id="UP000295215"/>
    </source>
</evidence>
<dbReference type="Proteomes" id="UP000295215">
    <property type="component" value="Unassembled WGS sequence"/>
</dbReference>
<organism evidence="1 2">
    <name type="scientific">Myroides indicus</name>
    <dbReference type="NCBI Taxonomy" id="1323422"/>
    <lineage>
        <taxon>Bacteria</taxon>
        <taxon>Pseudomonadati</taxon>
        <taxon>Bacteroidota</taxon>
        <taxon>Flavobacteriia</taxon>
        <taxon>Flavobacteriales</taxon>
        <taxon>Flavobacteriaceae</taxon>
        <taxon>Myroides</taxon>
    </lineage>
</organism>
<sequence>MKSEQKMKIKYGDFVLLADLLGTTTDNARMRYRRGKEDAVNGIRAIIENREKLQKRFKNQS</sequence>
<dbReference type="OrthoDB" id="1274091at2"/>
<evidence type="ECO:0000313" key="1">
    <source>
        <dbReference type="EMBL" id="TDS65304.1"/>
    </source>
</evidence>
<dbReference type="EMBL" id="SOAG01000002">
    <property type="protein sequence ID" value="TDS65304.1"/>
    <property type="molecule type" value="Genomic_DNA"/>
</dbReference>
<accession>A0A4R7FA23</accession>
<keyword evidence="2" id="KW-1185">Reference proteome</keyword>
<comment type="caution">
    <text evidence="1">The sequence shown here is derived from an EMBL/GenBank/DDBJ whole genome shotgun (WGS) entry which is preliminary data.</text>
</comment>
<gene>
    <name evidence="1" type="ORF">C8P70_10288</name>
</gene>
<dbReference type="AlphaFoldDB" id="A0A4R7FA23"/>
<reference evidence="1 2" key="1">
    <citation type="submission" date="2019-03" db="EMBL/GenBank/DDBJ databases">
        <title>Genomic Encyclopedia of Archaeal and Bacterial Type Strains, Phase II (KMG-II): from individual species to whole genera.</title>
        <authorList>
            <person name="Goeker M."/>
        </authorList>
    </citation>
    <scope>NUCLEOTIDE SEQUENCE [LARGE SCALE GENOMIC DNA]</scope>
    <source>
        <strain evidence="1 2">DSM 28213</strain>
    </source>
</reference>
<name>A0A4R7FA23_9FLAO</name>
<protein>
    <submittedName>
        <fullName evidence="1">Uncharacterized protein</fullName>
    </submittedName>
</protein>